<accession>A0A0F9QYF7</accession>
<comment type="caution">
    <text evidence="1">The sequence shown here is derived from an EMBL/GenBank/DDBJ whole genome shotgun (WGS) entry which is preliminary data.</text>
</comment>
<evidence type="ECO:0000313" key="1">
    <source>
        <dbReference type="EMBL" id="KKN47569.1"/>
    </source>
</evidence>
<reference evidence="1" key="1">
    <citation type="journal article" date="2015" name="Nature">
        <title>Complex archaea that bridge the gap between prokaryotes and eukaryotes.</title>
        <authorList>
            <person name="Spang A."/>
            <person name="Saw J.H."/>
            <person name="Jorgensen S.L."/>
            <person name="Zaremba-Niedzwiedzka K."/>
            <person name="Martijn J."/>
            <person name="Lind A.E."/>
            <person name="van Eijk R."/>
            <person name="Schleper C."/>
            <person name="Guy L."/>
            <person name="Ettema T.J."/>
        </authorList>
    </citation>
    <scope>NUCLEOTIDE SEQUENCE</scope>
</reference>
<organism evidence="1">
    <name type="scientific">marine sediment metagenome</name>
    <dbReference type="NCBI Taxonomy" id="412755"/>
    <lineage>
        <taxon>unclassified sequences</taxon>
        <taxon>metagenomes</taxon>
        <taxon>ecological metagenomes</taxon>
    </lineage>
</organism>
<protein>
    <submittedName>
        <fullName evidence="1">Uncharacterized protein</fullName>
    </submittedName>
</protein>
<gene>
    <name evidence="1" type="ORF">LCGC14_0661370</name>
</gene>
<name>A0A0F9QYF7_9ZZZZ</name>
<dbReference type="EMBL" id="LAZR01001268">
    <property type="protein sequence ID" value="KKN47569.1"/>
    <property type="molecule type" value="Genomic_DNA"/>
</dbReference>
<dbReference type="AlphaFoldDB" id="A0A0F9QYF7"/>
<proteinExistence type="predicted"/>
<sequence>MNDEERDMLLVEMRQDIKWIKDWIKDQGKYKLMVWGALIAAVISLVSR</sequence>